<reference evidence="6 7" key="1">
    <citation type="journal article" date="2021" name="BMC Genomics">
        <title>Datura genome reveals duplications of psychoactive alkaloid biosynthetic genes and high mutation rate following tissue culture.</title>
        <authorList>
            <person name="Rajewski A."/>
            <person name="Carter-House D."/>
            <person name="Stajich J."/>
            <person name="Litt A."/>
        </authorList>
    </citation>
    <scope>NUCLEOTIDE SEQUENCE [LARGE SCALE GENOMIC DNA]</scope>
    <source>
        <strain evidence="6">AR-01</strain>
    </source>
</reference>
<dbReference type="PANTHER" id="PTHR36766">
    <property type="entry name" value="PLANT BROAD-SPECTRUM MILDEW RESISTANCE PROTEIN RPW8"/>
    <property type="match status" value="1"/>
</dbReference>
<dbReference type="PANTHER" id="PTHR36766:SF40">
    <property type="entry name" value="DISEASE RESISTANCE PROTEIN RGA3"/>
    <property type="match status" value="1"/>
</dbReference>
<keyword evidence="2" id="KW-0547">Nucleotide-binding</keyword>
<dbReference type="Pfam" id="PF18052">
    <property type="entry name" value="Rx_N"/>
    <property type="match status" value="1"/>
</dbReference>
<accession>A0ABS8VDA4</accession>
<evidence type="ECO:0000256" key="1">
    <source>
        <dbReference type="ARBA" id="ARBA00022737"/>
    </source>
</evidence>
<evidence type="ECO:0000313" key="7">
    <source>
        <dbReference type="Proteomes" id="UP000823775"/>
    </source>
</evidence>
<evidence type="ECO:0000313" key="6">
    <source>
        <dbReference type="EMBL" id="MCD9644988.1"/>
    </source>
</evidence>
<keyword evidence="7" id="KW-1185">Reference proteome</keyword>
<gene>
    <name evidence="6" type="ORF">HAX54_033616</name>
</gene>
<protein>
    <recommendedName>
        <fullName evidence="5">Disease resistance N-terminal domain-containing protein</fullName>
    </recommendedName>
</protein>
<keyword evidence="3" id="KW-0611">Plant defense</keyword>
<evidence type="ECO:0000256" key="3">
    <source>
        <dbReference type="ARBA" id="ARBA00022821"/>
    </source>
</evidence>
<keyword evidence="4" id="KW-0067">ATP-binding</keyword>
<dbReference type="Gene3D" id="1.20.5.4130">
    <property type="match status" value="1"/>
</dbReference>
<feature type="domain" description="Disease resistance N-terminal" evidence="5">
    <location>
        <begin position="12"/>
        <end position="96"/>
    </location>
</feature>
<proteinExistence type="predicted"/>
<evidence type="ECO:0000256" key="2">
    <source>
        <dbReference type="ARBA" id="ARBA00022741"/>
    </source>
</evidence>
<dbReference type="EMBL" id="JACEIK010004305">
    <property type="protein sequence ID" value="MCD9644988.1"/>
    <property type="molecule type" value="Genomic_DNA"/>
</dbReference>
<feature type="non-terminal residue" evidence="6">
    <location>
        <position position="175"/>
    </location>
</feature>
<evidence type="ECO:0000259" key="5">
    <source>
        <dbReference type="Pfam" id="PF18052"/>
    </source>
</evidence>
<organism evidence="6 7">
    <name type="scientific">Datura stramonium</name>
    <name type="common">Jimsonweed</name>
    <name type="synonym">Common thornapple</name>
    <dbReference type="NCBI Taxonomy" id="4076"/>
    <lineage>
        <taxon>Eukaryota</taxon>
        <taxon>Viridiplantae</taxon>
        <taxon>Streptophyta</taxon>
        <taxon>Embryophyta</taxon>
        <taxon>Tracheophyta</taxon>
        <taxon>Spermatophyta</taxon>
        <taxon>Magnoliopsida</taxon>
        <taxon>eudicotyledons</taxon>
        <taxon>Gunneridae</taxon>
        <taxon>Pentapetalae</taxon>
        <taxon>asterids</taxon>
        <taxon>lamiids</taxon>
        <taxon>Solanales</taxon>
        <taxon>Solanaceae</taxon>
        <taxon>Solanoideae</taxon>
        <taxon>Datureae</taxon>
        <taxon>Datura</taxon>
    </lineage>
</organism>
<evidence type="ECO:0000256" key="4">
    <source>
        <dbReference type="ARBA" id="ARBA00022840"/>
    </source>
</evidence>
<dbReference type="Proteomes" id="UP000823775">
    <property type="component" value="Unassembled WGS sequence"/>
</dbReference>
<keyword evidence="1" id="KW-0677">Repeat</keyword>
<dbReference type="InterPro" id="IPR041118">
    <property type="entry name" value="Rx_N"/>
</dbReference>
<sequence length="175" mass="19751">MAEVLYRLAAEILKSLGSLAAQQVGSIYGLSDELHKLSATVSSIQTILIDAEEQQGSSHEVRDWIKRLKKVFFEADDLLDDFATEVTHRKLVNKVGIFFSRSNTVLYNLKISHRLKAIRENLDVIAKDKASLNLVGRRQPLLLEPNSVQLNLDRETYSFVPDGEVIGRTDDKKEI</sequence>
<name>A0ABS8VDA4_DATST</name>
<comment type="caution">
    <text evidence="6">The sequence shown here is derived from an EMBL/GenBank/DDBJ whole genome shotgun (WGS) entry which is preliminary data.</text>
</comment>